<dbReference type="PROSITE" id="PS50090">
    <property type="entry name" value="MYB_LIKE"/>
    <property type="match status" value="3"/>
</dbReference>
<evidence type="ECO:0000259" key="10">
    <source>
        <dbReference type="PROSITE" id="PS51294"/>
    </source>
</evidence>
<dbReference type="PANTHER" id="PTHR45614">
    <property type="entry name" value="MYB PROTEIN-RELATED"/>
    <property type="match status" value="1"/>
</dbReference>
<dbReference type="PANTHER" id="PTHR45614:SF194">
    <property type="entry name" value="TRANSCRIPTION FACTOR MYB3R-3-RELATED"/>
    <property type="match status" value="1"/>
</dbReference>
<dbReference type="InterPro" id="IPR017930">
    <property type="entry name" value="Myb_dom"/>
</dbReference>
<feature type="region of interest" description="Disordered" evidence="7">
    <location>
        <begin position="699"/>
        <end position="718"/>
    </location>
</feature>
<keyword evidence="8" id="KW-0812">Transmembrane</keyword>
<keyword evidence="6" id="KW-0539">Nucleus</keyword>
<dbReference type="FunFam" id="1.10.10.60:FF:000016">
    <property type="entry name" value="Transcriptional activator Myb isoform A"/>
    <property type="match status" value="1"/>
</dbReference>
<evidence type="ECO:0000256" key="8">
    <source>
        <dbReference type="SAM" id="Phobius"/>
    </source>
</evidence>
<feature type="region of interest" description="Disordered" evidence="7">
    <location>
        <begin position="422"/>
        <end position="443"/>
    </location>
</feature>
<evidence type="ECO:0000313" key="12">
    <source>
        <dbReference type="Proteomes" id="UP000775213"/>
    </source>
</evidence>
<keyword evidence="2" id="KW-0677">Repeat</keyword>
<accession>A0AAV7GP64</accession>
<feature type="compositionally biased region" description="Polar residues" evidence="7">
    <location>
        <begin position="12"/>
        <end position="26"/>
    </location>
</feature>
<feature type="compositionally biased region" description="Basic residues" evidence="7">
    <location>
        <begin position="47"/>
        <end position="59"/>
    </location>
</feature>
<keyword evidence="4" id="KW-0238">DNA-binding</keyword>
<evidence type="ECO:0000256" key="2">
    <source>
        <dbReference type="ARBA" id="ARBA00022737"/>
    </source>
</evidence>
<dbReference type="CDD" id="cd00167">
    <property type="entry name" value="SANT"/>
    <property type="match status" value="3"/>
</dbReference>
<feature type="domain" description="HTH myb-type" evidence="10">
    <location>
        <begin position="224"/>
        <end position="278"/>
    </location>
</feature>
<keyword evidence="5" id="KW-0804">Transcription</keyword>
<evidence type="ECO:0000313" key="11">
    <source>
        <dbReference type="EMBL" id="KAH0458097.1"/>
    </source>
</evidence>
<comment type="caution">
    <text evidence="11">The sequence shown here is derived from an EMBL/GenBank/DDBJ whole genome shotgun (WGS) entry which is preliminary data.</text>
</comment>
<protein>
    <submittedName>
        <fullName evidence="11">Uncharacterized protein</fullName>
    </submittedName>
</protein>
<evidence type="ECO:0000256" key="7">
    <source>
        <dbReference type="SAM" id="MobiDB-lite"/>
    </source>
</evidence>
<dbReference type="GO" id="GO:0005634">
    <property type="term" value="C:nucleus"/>
    <property type="evidence" value="ECO:0007669"/>
    <property type="project" value="UniProtKB-SubCell"/>
</dbReference>
<feature type="domain" description="Myb-like" evidence="9">
    <location>
        <begin position="106"/>
        <end position="152"/>
    </location>
</feature>
<proteinExistence type="predicted"/>
<keyword evidence="3" id="KW-0805">Transcription regulation</keyword>
<keyword evidence="12" id="KW-1185">Reference proteome</keyword>
<dbReference type="InterPro" id="IPR001005">
    <property type="entry name" value="SANT/Myb"/>
</dbReference>
<feature type="transmembrane region" description="Helical" evidence="8">
    <location>
        <begin position="153"/>
        <end position="172"/>
    </location>
</feature>
<reference evidence="11 12" key="1">
    <citation type="journal article" date="2021" name="Hortic Res">
        <title>Chromosome-scale assembly of the Dendrobium chrysotoxum genome enhances the understanding of orchid evolution.</title>
        <authorList>
            <person name="Zhang Y."/>
            <person name="Zhang G.Q."/>
            <person name="Zhang D."/>
            <person name="Liu X.D."/>
            <person name="Xu X.Y."/>
            <person name="Sun W.H."/>
            <person name="Yu X."/>
            <person name="Zhu X."/>
            <person name="Wang Z.W."/>
            <person name="Zhao X."/>
            <person name="Zhong W.Y."/>
            <person name="Chen H."/>
            <person name="Yin W.L."/>
            <person name="Huang T."/>
            <person name="Niu S.C."/>
            <person name="Liu Z.J."/>
        </authorList>
    </citation>
    <scope>NUCLEOTIDE SEQUENCE [LARGE SCALE GENOMIC DNA]</scope>
    <source>
        <strain evidence="11">Lindl</strain>
    </source>
</reference>
<dbReference type="Pfam" id="PF00249">
    <property type="entry name" value="Myb_DNA-binding"/>
    <property type="match status" value="3"/>
</dbReference>
<feature type="domain" description="HTH myb-type" evidence="10">
    <location>
        <begin position="59"/>
        <end position="109"/>
    </location>
</feature>
<name>A0AAV7GP64_DENCH</name>
<dbReference type="SUPFAM" id="SSF46689">
    <property type="entry name" value="Homeodomain-like"/>
    <property type="match status" value="2"/>
</dbReference>
<dbReference type="GO" id="GO:0000981">
    <property type="term" value="F:DNA-binding transcription factor activity, RNA polymerase II-specific"/>
    <property type="evidence" value="ECO:0007669"/>
    <property type="project" value="TreeGrafter"/>
</dbReference>
<feature type="domain" description="Myb-like" evidence="9">
    <location>
        <begin position="54"/>
        <end position="105"/>
    </location>
</feature>
<feature type="compositionally biased region" description="Basic and acidic residues" evidence="7">
    <location>
        <begin position="1"/>
        <end position="11"/>
    </location>
</feature>
<feature type="region of interest" description="Disordered" evidence="7">
    <location>
        <begin position="336"/>
        <end position="357"/>
    </location>
</feature>
<dbReference type="PROSITE" id="PS51294">
    <property type="entry name" value="HTH_MYB"/>
    <property type="match status" value="3"/>
</dbReference>
<dbReference type="Gene3D" id="1.10.10.60">
    <property type="entry name" value="Homeodomain-like"/>
    <property type="match status" value="3"/>
</dbReference>
<dbReference type="SMART" id="SM00717">
    <property type="entry name" value="SANT"/>
    <property type="match status" value="3"/>
</dbReference>
<evidence type="ECO:0000256" key="3">
    <source>
        <dbReference type="ARBA" id="ARBA00023015"/>
    </source>
</evidence>
<dbReference type="Proteomes" id="UP000775213">
    <property type="component" value="Unassembled WGS sequence"/>
</dbReference>
<keyword evidence="8" id="KW-0472">Membrane</keyword>
<feature type="domain" description="Myb-like" evidence="9">
    <location>
        <begin position="224"/>
        <end position="274"/>
    </location>
</feature>
<feature type="compositionally biased region" description="Basic and acidic residues" evidence="7">
    <location>
        <begin position="339"/>
        <end position="348"/>
    </location>
</feature>
<evidence type="ECO:0000256" key="4">
    <source>
        <dbReference type="ARBA" id="ARBA00023125"/>
    </source>
</evidence>
<dbReference type="InterPro" id="IPR009057">
    <property type="entry name" value="Homeodomain-like_sf"/>
</dbReference>
<evidence type="ECO:0000259" key="9">
    <source>
        <dbReference type="PROSITE" id="PS50090"/>
    </source>
</evidence>
<evidence type="ECO:0000256" key="5">
    <source>
        <dbReference type="ARBA" id="ARBA00023163"/>
    </source>
</evidence>
<dbReference type="EMBL" id="JAGFBR010000012">
    <property type="protein sequence ID" value="KAH0458097.1"/>
    <property type="molecule type" value="Genomic_DNA"/>
</dbReference>
<gene>
    <name evidence="11" type="ORF">IEQ34_013412</name>
</gene>
<dbReference type="FunFam" id="1.10.10.60:FF:000010">
    <property type="entry name" value="Transcriptional activator Myb isoform A"/>
    <property type="match status" value="1"/>
</dbReference>
<sequence>MTTMKIKESCVENKQSVTASGSSLSEGNYGFSRMSPAASYPVTSSPSHRRTSGPIRRAKGGWTPEEDETLRRAVELHKGRSWKKIAESIPDRTEVQCLHRWQKVINPELVKGSWTPLEDGVIINLVAKYGPTKWSVIAKSLPGRIGKQCRERCYADIMNYFIVSQLILLIHFFRSSSILYALHHLLLHLTHLFGLLLDALRSWLGNKKDCEAVANHLGGHNHLNPEIRKDSWTLEEEIELMKAHIKHGNKWAEIAKVIHGRTDNSIKNHWNSSLRKKLDYYLRTGKLPPVQGTCMFNTAQDAGNLGARQLIYCLNGGLETDVKNVPETASNVSSSLRVESSKVADQHDSVNPLTASVSDSQHLRTGKLAPVQRTGILNTAQDTGNYGAKQLINCSNVGLQTKVKNVPDTACTVSPSLPVESSKVAGQHDSVNPWIASGSDSHSSRDVVVGEVDSSVSGECDAQVPEIVPVYEQDASDSGVKYCKSIGKSSQNEEPSETTLCSVPSNVSFLCYKPPRLEDLVISGPLSSFAHLTPFINCKCSSEQSIESFLKDAARSFPNTPSIIKRKEANTSLPSDTDTDTMQSNEIRVQDGCTPNDGNVCSYTEGSRSSVSKFFSSACASNGALFTNEDDFNVSPPYRIWCKRKATFRSVEKQLDFTLAEGCSDGNAKDSSLAGNRSSLSLNSTTVQALSMQRRRLVENPSGGNERDFSSITKMGVV</sequence>
<keyword evidence="8" id="KW-1133">Transmembrane helix</keyword>
<evidence type="ECO:0000256" key="1">
    <source>
        <dbReference type="ARBA" id="ARBA00004123"/>
    </source>
</evidence>
<feature type="region of interest" description="Disordered" evidence="7">
    <location>
        <begin position="1"/>
        <end position="64"/>
    </location>
</feature>
<evidence type="ECO:0000256" key="6">
    <source>
        <dbReference type="ARBA" id="ARBA00023242"/>
    </source>
</evidence>
<comment type="subcellular location">
    <subcellularLocation>
        <location evidence="1">Nucleus</location>
    </subcellularLocation>
</comment>
<organism evidence="11 12">
    <name type="scientific">Dendrobium chrysotoxum</name>
    <name type="common">Orchid</name>
    <dbReference type="NCBI Taxonomy" id="161865"/>
    <lineage>
        <taxon>Eukaryota</taxon>
        <taxon>Viridiplantae</taxon>
        <taxon>Streptophyta</taxon>
        <taxon>Embryophyta</taxon>
        <taxon>Tracheophyta</taxon>
        <taxon>Spermatophyta</taxon>
        <taxon>Magnoliopsida</taxon>
        <taxon>Liliopsida</taxon>
        <taxon>Asparagales</taxon>
        <taxon>Orchidaceae</taxon>
        <taxon>Epidendroideae</taxon>
        <taxon>Malaxideae</taxon>
        <taxon>Dendrobiinae</taxon>
        <taxon>Dendrobium</taxon>
    </lineage>
</organism>
<dbReference type="GO" id="GO:0000978">
    <property type="term" value="F:RNA polymerase II cis-regulatory region sequence-specific DNA binding"/>
    <property type="evidence" value="ECO:0007669"/>
    <property type="project" value="TreeGrafter"/>
</dbReference>
<dbReference type="InterPro" id="IPR050560">
    <property type="entry name" value="MYB_TF"/>
</dbReference>
<dbReference type="AlphaFoldDB" id="A0AAV7GP64"/>
<feature type="domain" description="HTH myb-type" evidence="10">
    <location>
        <begin position="110"/>
        <end position="152"/>
    </location>
</feature>